<name>A0A932FWG3_UNCTE</name>
<evidence type="ECO:0000256" key="1">
    <source>
        <dbReference type="SAM" id="MobiDB-lite"/>
    </source>
</evidence>
<evidence type="ECO:0000313" key="4">
    <source>
        <dbReference type="Proteomes" id="UP000769766"/>
    </source>
</evidence>
<dbReference type="SMART" id="SM00044">
    <property type="entry name" value="CYCc"/>
    <property type="match status" value="1"/>
</dbReference>
<dbReference type="GO" id="GO:0035556">
    <property type="term" value="P:intracellular signal transduction"/>
    <property type="evidence" value="ECO:0007669"/>
    <property type="project" value="InterPro"/>
</dbReference>
<dbReference type="GO" id="GO:0004016">
    <property type="term" value="F:adenylate cyclase activity"/>
    <property type="evidence" value="ECO:0007669"/>
    <property type="project" value="UniProtKB-ARBA"/>
</dbReference>
<evidence type="ECO:0000259" key="2">
    <source>
        <dbReference type="PROSITE" id="PS50125"/>
    </source>
</evidence>
<reference evidence="3" key="1">
    <citation type="submission" date="2020-07" db="EMBL/GenBank/DDBJ databases">
        <title>Huge and variable diversity of episymbiotic CPR bacteria and DPANN archaea in groundwater ecosystems.</title>
        <authorList>
            <person name="He C.Y."/>
            <person name="Keren R."/>
            <person name="Whittaker M."/>
            <person name="Farag I.F."/>
            <person name="Doudna J."/>
            <person name="Cate J.H.D."/>
            <person name="Banfield J.F."/>
        </authorList>
    </citation>
    <scope>NUCLEOTIDE SEQUENCE</scope>
    <source>
        <strain evidence="3">NC_groundwater_672_Ag_B-0.1um_62_36</strain>
    </source>
</reference>
<dbReference type="PROSITE" id="PS50125">
    <property type="entry name" value="GUANYLATE_CYCLASE_2"/>
    <property type="match status" value="1"/>
</dbReference>
<dbReference type="GO" id="GO:0009190">
    <property type="term" value="P:cyclic nucleotide biosynthetic process"/>
    <property type="evidence" value="ECO:0007669"/>
    <property type="project" value="InterPro"/>
</dbReference>
<sequence length="195" mass="21714">MAERILAEQAAPEARDNPEGERKTITALFADIKGSMELIEELDPEEARRLIDPVLKLMMEAVHRYEGYVAQSTGDGIFALFGAPIAHEDHPQRALYAALKIQEEGRRYDALIRLERRISLQIRVGVNTGEVVVRSIHKDDLHTDYVPVGHSTGLAARMESMAAAGSILVTEQTHRLTEGYFQFKPLGATLSLNYS</sequence>
<protein>
    <submittedName>
        <fullName evidence="3">Adenylate/guanylate cyclase domain-containing protein</fullName>
    </submittedName>
</protein>
<accession>A0A932FWG3</accession>
<feature type="region of interest" description="Disordered" evidence="1">
    <location>
        <begin position="1"/>
        <end position="21"/>
    </location>
</feature>
<dbReference type="PANTHER" id="PTHR43081:SF1">
    <property type="entry name" value="ADENYLATE CYCLASE, TERMINAL-DIFFERENTIATION SPECIFIC"/>
    <property type="match status" value="1"/>
</dbReference>
<dbReference type="InterPro" id="IPR001054">
    <property type="entry name" value="A/G_cyclase"/>
</dbReference>
<dbReference type="CDD" id="cd07302">
    <property type="entry name" value="CHD"/>
    <property type="match status" value="1"/>
</dbReference>
<dbReference type="PANTHER" id="PTHR43081">
    <property type="entry name" value="ADENYLATE CYCLASE, TERMINAL-DIFFERENTIATION SPECIFIC-RELATED"/>
    <property type="match status" value="1"/>
</dbReference>
<dbReference type="InterPro" id="IPR029787">
    <property type="entry name" value="Nucleotide_cyclase"/>
</dbReference>
<dbReference type="EMBL" id="JACPRF010000190">
    <property type="protein sequence ID" value="MBI2876463.1"/>
    <property type="molecule type" value="Genomic_DNA"/>
</dbReference>
<dbReference type="Pfam" id="PF00211">
    <property type="entry name" value="Guanylate_cyc"/>
    <property type="match status" value="1"/>
</dbReference>
<dbReference type="InterPro" id="IPR050697">
    <property type="entry name" value="Adenylyl/Guanylyl_Cyclase_3/4"/>
</dbReference>
<proteinExistence type="predicted"/>
<organism evidence="3 4">
    <name type="scientific">Tectimicrobiota bacterium</name>
    <dbReference type="NCBI Taxonomy" id="2528274"/>
    <lineage>
        <taxon>Bacteria</taxon>
        <taxon>Pseudomonadati</taxon>
        <taxon>Nitrospinota/Tectimicrobiota group</taxon>
        <taxon>Candidatus Tectimicrobiota</taxon>
    </lineage>
</organism>
<comment type="caution">
    <text evidence="3">The sequence shown here is derived from an EMBL/GenBank/DDBJ whole genome shotgun (WGS) entry which is preliminary data.</text>
</comment>
<evidence type="ECO:0000313" key="3">
    <source>
        <dbReference type="EMBL" id="MBI2876463.1"/>
    </source>
</evidence>
<dbReference type="AlphaFoldDB" id="A0A932FWG3"/>
<dbReference type="Proteomes" id="UP000769766">
    <property type="component" value="Unassembled WGS sequence"/>
</dbReference>
<gene>
    <name evidence="3" type="ORF">HYY20_06240</name>
</gene>
<feature type="domain" description="Guanylate cyclase" evidence="2">
    <location>
        <begin position="26"/>
        <end position="159"/>
    </location>
</feature>
<dbReference type="Gene3D" id="3.30.70.1230">
    <property type="entry name" value="Nucleotide cyclase"/>
    <property type="match status" value="1"/>
</dbReference>
<dbReference type="SUPFAM" id="SSF55073">
    <property type="entry name" value="Nucleotide cyclase"/>
    <property type="match status" value="1"/>
</dbReference>